<dbReference type="CDD" id="cd00086">
    <property type="entry name" value="homeodomain"/>
    <property type="match status" value="1"/>
</dbReference>
<dbReference type="PANTHER" id="PTHR24329:SF92">
    <property type="entry name" value="REPRODUCTIVE HOMEOBOX 11"/>
    <property type="match status" value="1"/>
</dbReference>
<dbReference type="PROSITE" id="PS00027">
    <property type="entry name" value="HOMEOBOX_1"/>
    <property type="match status" value="1"/>
</dbReference>
<dbReference type="GO" id="GO:0000977">
    <property type="term" value="F:RNA polymerase II transcription regulatory region sequence-specific DNA binding"/>
    <property type="evidence" value="ECO:0007669"/>
    <property type="project" value="TreeGrafter"/>
</dbReference>
<gene>
    <name evidence="8" type="primary">LOC109680121</name>
</gene>
<keyword evidence="7" id="KW-1185">Reference proteome</keyword>
<dbReference type="GeneID" id="109680121"/>
<evidence type="ECO:0000256" key="2">
    <source>
        <dbReference type="ARBA" id="ARBA00023125"/>
    </source>
</evidence>
<dbReference type="Gene3D" id="1.10.10.60">
    <property type="entry name" value="Homeodomain-like"/>
    <property type="match status" value="1"/>
</dbReference>
<evidence type="ECO:0000256" key="3">
    <source>
        <dbReference type="ARBA" id="ARBA00023155"/>
    </source>
</evidence>
<dbReference type="GO" id="GO:0005634">
    <property type="term" value="C:nucleus"/>
    <property type="evidence" value="ECO:0007669"/>
    <property type="project" value="UniProtKB-SubCell"/>
</dbReference>
<keyword evidence="4 5" id="KW-0539">Nucleus</keyword>
<feature type="non-terminal residue" evidence="8">
    <location>
        <position position="182"/>
    </location>
</feature>
<evidence type="ECO:0000313" key="8">
    <source>
        <dbReference type="RefSeq" id="XP_020010677.1"/>
    </source>
</evidence>
<reference evidence="8" key="1">
    <citation type="submission" date="2025-08" db="UniProtKB">
        <authorList>
            <consortium name="RefSeq"/>
        </authorList>
    </citation>
    <scope>IDENTIFICATION</scope>
    <source>
        <tissue evidence="8">Leukocyte</tissue>
    </source>
</reference>
<dbReference type="AlphaFoldDB" id="A0A8B7TV45"/>
<organism evidence="8">
    <name type="scientific">Castor canadensis</name>
    <name type="common">American beaver</name>
    <dbReference type="NCBI Taxonomy" id="51338"/>
    <lineage>
        <taxon>Eukaryota</taxon>
        <taxon>Metazoa</taxon>
        <taxon>Chordata</taxon>
        <taxon>Craniata</taxon>
        <taxon>Vertebrata</taxon>
        <taxon>Euteleostomi</taxon>
        <taxon>Mammalia</taxon>
        <taxon>Eutheria</taxon>
        <taxon>Euarchontoglires</taxon>
        <taxon>Glires</taxon>
        <taxon>Rodentia</taxon>
        <taxon>Castorimorpha</taxon>
        <taxon>Castoridae</taxon>
        <taxon>Castor</taxon>
    </lineage>
</organism>
<dbReference type="InterPro" id="IPR001356">
    <property type="entry name" value="HD"/>
</dbReference>
<dbReference type="InterPro" id="IPR050649">
    <property type="entry name" value="Paired_Homeobox_TFs"/>
</dbReference>
<dbReference type="PROSITE" id="PS50071">
    <property type="entry name" value="HOMEOBOX_2"/>
    <property type="match status" value="1"/>
</dbReference>
<comment type="subcellular location">
    <subcellularLocation>
        <location evidence="1 5 6">Nucleus</location>
    </subcellularLocation>
</comment>
<sequence length="182" mass="21091">MAWQFAYYNPNCYLLGVYEREIWAQPAQGVAAAAVTHFCEGAQDFMDLRLRGDLNFWGDVNQVGGMNHNRGDGNRAGLERHQDQGQRQPQEPVPLAATGAQPPSTSRRYKLKRWQLRELERVFQENQYPDVLTRRELARTINVTDVKVKNWFNNRRAKYRKTVKKPMTRGVRNVGQPDDSPM</sequence>
<dbReference type="OrthoDB" id="9634605at2759"/>
<dbReference type="RefSeq" id="XP_020010677.1">
    <property type="nucleotide sequence ID" value="XM_020155088.1"/>
</dbReference>
<dbReference type="Proteomes" id="UP001732720">
    <property type="component" value="Chromosome X"/>
</dbReference>
<evidence type="ECO:0000256" key="6">
    <source>
        <dbReference type="RuleBase" id="RU000682"/>
    </source>
</evidence>
<dbReference type="InterPro" id="IPR009057">
    <property type="entry name" value="Homeodomain-like_sf"/>
</dbReference>
<protein>
    <submittedName>
        <fullName evidence="8">Rhox homeobox family member 1-like</fullName>
    </submittedName>
</protein>
<dbReference type="GO" id="GO:0000981">
    <property type="term" value="F:DNA-binding transcription factor activity, RNA polymerase II-specific"/>
    <property type="evidence" value="ECO:0007669"/>
    <property type="project" value="InterPro"/>
</dbReference>
<proteinExistence type="predicted"/>
<keyword evidence="2 5" id="KW-0238">DNA-binding</keyword>
<dbReference type="InterPro" id="IPR017970">
    <property type="entry name" value="Homeobox_CS"/>
</dbReference>
<evidence type="ECO:0000256" key="5">
    <source>
        <dbReference type="PROSITE-ProRule" id="PRU00108"/>
    </source>
</evidence>
<dbReference type="SMART" id="SM00389">
    <property type="entry name" value="HOX"/>
    <property type="match status" value="1"/>
</dbReference>
<evidence type="ECO:0000256" key="4">
    <source>
        <dbReference type="ARBA" id="ARBA00023242"/>
    </source>
</evidence>
<evidence type="ECO:0000256" key="1">
    <source>
        <dbReference type="ARBA" id="ARBA00004123"/>
    </source>
</evidence>
<name>A0A8B7TV45_CASCN</name>
<accession>A0A8B7TV45</accession>
<keyword evidence="3 5" id="KW-0371">Homeobox</keyword>
<dbReference type="PANTHER" id="PTHR24329">
    <property type="entry name" value="HOMEOBOX PROTEIN ARISTALESS"/>
    <property type="match status" value="1"/>
</dbReference>
<dbReference type="SUPFAM" id="SSF46689">
    <property type="entry name" value="Homeodomain-like"/>
    <property type="match status" value="1"/>
</dbReference>
<dbReference type="Pfam" id="PF00046">
    <property type="entry name" value="Homeodomain"/>
    <property type="match status" value="1"/>
</dbReference>
<dbReference type="KEGG" id="ccan:109680121"/>
<evidence type="ECO:0000313" key="7">
    <source>
        <dbReference type="Proteomes" id="UP001732720"/>
    </source>
</evidence>